<organism evidence="11 12">
    <name type="scientific">Rhynchophorus ferrugineus</name>
    <name type="common">Red palm weevil</name>
    <name type="synonym">Curculio ferrugineus</name>
    <dbReference type="NCBI Taxonomy" id="354439"/>
    <lineage>
        <taxon>Eukaryota</taxon>
        <taxon>Metazoa</taxon>
        <taxon>Ecdysozoa</taxon>
        <taxon>Arthropoda</taxon>
        <taxon>Hexapoda</taxon>
        <taxon>Insecta</taxon>
        <taxon>Pterygota</taxon>
        <taxon>Neoptera</taxon>
        <taxon>Endopterygota</taxon>
        <taxon>Coleoptera</taxon>
        <taxon>Polyphaga</taxon>
        <taxon>Cucujiformia</taxon>
        <taxon>Curculionidae</taxon>
        <taxon>Dryophthorinae</taxon>
        <taxon>Rhynchophorus</taxon>
    </lineage>
</organism>
<feature type="domain" description="Anoctamin transmembrane" evidence="9">
    <location>
        <begin position="190"/>
        <end position="721"/>
    </location>
</feature>
<feature type="domain" description="Anoctamin dimerisation" evidence="10">
    <location>
        <begin position="13"/>
        <end position="76"/>
    </location>
</feature>
<name>A0A834M0X4_RHYFE</name>
<dbReference type="PANTHER" id="PTHR12308:SF84">
    <property type="entry name" value="ANOCTAMIN"/>
    <property type="match status" value="1"/>
</dbReference>
<dbReference type="EMBL" id="JAACXV010014383">
    <property type="protein sequence ID" value="KAF7267821.1"/>
    <property type="molecule type" value="Genomic_DNA"/>
</dbReference>
<dbReference type="Proteomes" id="UP000625711">
    <property type="component" value="Unassembled WGS sequence"/>
</dbReference>
<reference evidence="11" key="1">
    <citation type="submission" date="2020-08" db="EMBL/GenBank/DDBJ databases">
        <title>Genome sequencing and assembly of the red palm weevil Rhynchophorus ferrugineus.</title>
        <authorList>
            <person name="Dias G.B."/>
            <person name="Bergman C.M."/>
            <person name="Manee M."/>
        </authorList>
    </citation>
    <scope>NUCLEOTIDE SEQUENCE</scope>
    <source>
        <strain evidence="11">AA-2017</strain>
        <tissue evidence="11">Whole larva</tissue>
    </source>
</reference>
<keyword evidence="4 8" id="KW-0812">Transmembrane</keyword>
<evidence type="ECO:0000256" key="5">
    <source>
        <dbReference type="ARBA" id="ARBA00022989"/>
    </source>
</evidence>
<evidence type="ECO:0000256" key="6">
    <source>
        <dbReference type="ARBA" id="ARBA00023136"/>
    </source>
</evidence>
<gene>
    <name evidence="11" type="ORF">GWI33_018981</name>
</gene>
<feature type="transmembrane region" description="Helical" evidence="8">
    <location>
        <begin position="401"/>
        <end position="419"/>
    </location>
</feature>
<evidence type="ECO:0000313" key="11">
    <source>
        <dbReference type="EMBL" id="KAF7267821.1"/>
    </source>
</evidence>
<evidence type="ECO:0000256" key="4">
    <source>
        <dbReference type="ARBA" id="ARBA00022692"/>
    </source>
</evidence>
<comment type="caution">
    <text evidence="11">The sequence shown here is derived from an EMBL/GenBank/DDBJ whole genome shotgun (WGS) entry which is preliminary data.</text>
</comment>
<keyword evidence="7" id="KW-0325">Glycoprotein</keyword>
<evidence type="ECO:0000256" key="3">
    <source>
        <dbReference type="ARBA" id="ARBA00022475"/>
    </source>
</evidence>
<evidence type="ECO:0000259" key="9">
    <source>
        <dbReference type="Pfam" id="PF04547"/>
    </source>
</evidence>
<dbReference type="GO" id="GO:0005254">
    <property type="term" value="F:chloride channel activity"/>
    <property type="evidence" value="ECO:0007669"/>
    <property type="project" value="TreeGrafter"/>
</dbReference>
<evidence type="ECO:0000256" key="8">
    <source>
        <dbReference type="RuleBase" id="RU280814"/>
    </source>
</evidence>
<dbReference type="OrthoDB" id="296386at2759"/>
<keyword evidence="5 8" id="KW-1133">Transmembrane helix</keyword>
<dbReference type="InterPro" id="IPR007632">
    <property type="entry name" value="Anoctamin"/>
</dbReference>
<comment type="caution">
    <text evidence="8">Lacks conserved residue(s) required for the propagation of feature annotation.</text>
</comment>
<feature type="transmembrane region" description="Helical" evidence="8">
    <location>
        <begin position="450"/>
        <end position="467"/>
    </location>
</feature>
<dbReference type="PANTHER" id="PTHR12308">
    <property type="entry name" value="ANOCTAMIN"/>
    <property type="match status" value="1"/>
</dbReference>
<feature type="transmembrane region" description="Helical" evidence="8">
    <location>
        <begin position="207"/>
        <end position="231"/>
    </location>
</feature>
<evidence type="ECO:0000256" key="7">
    <source>
        <dbReference type="ARBA" id="ARBA00023180"/>
    </source>
</evidence>
<evidence type="ECO:0000256" key="1">
    <source>
        <dbReference type="ARBA" id="ARBA00004651"/>
    </source>
</evidence>
<dbReference type="InterPro" id="IPR032394">
    <property type="entry name" value="Anoct_dimer"/>
</dbReference>
<proteinExistence type="inferred from homology"/>
<feature type="transmembrane region" description="Helical" evidence="8">
    <location>
        <begin position="357"/>
        <end position="381"/>
    </location>
</feature>
<sequence length="786" mass="91113">MNPPKKRKSATMDETKRIDYVLVVRDENLEKIQLYLSNLNTLGLETEVVQGETVPVNFVKIIISNSALKHFSEVYDVGNEEINEGMSIYTEPIYTNPFKTPLSDTMPKANKEITDAERIVIVNMVLESTKYGAKDQEYGLTKLINRHIVDCAYPLHDGPANYNMVNTRSLLLRFWANFGYIHKEQPLDTIYRYFGHEIAFYFAWLEYFNLMLIPPSILGVLCFFVSIFYAFFVENFEIQEMCNSHHVILCPTCEEQAQCKYKKLSSYCSLSTWTVIFDNYFTLAFAVFMSFWAILFRTLWKRKENKLKLRWTTNIEDLDTEIRPVFEDRAVHTKRNKITGEIEPYTPRLVRVCRYSITIIACAFMLFIICLAMLTIVILQIMFARYCDSSNNYYLLVNSKWMTMVMGSTLQVIFIKLFSKISAPLSIKLTNMENPRTQQDFDKSVLYKRYLFSFCNNYIPLFYLAFIKGKMYSVPHASNFLNRDVCTPANCVVPLCIQLSFLLTLKALVGNICSLIYPYILKFLKRLFRVKEKVAKVIPQWEEEYGLFESSRYLLTTEFTEMIIKYGLVTFFVSAFPLTPLCALANNVLEARSDAYKLVALYRRPLPLRQAGIGAWNGVILSVTYLSTATNAFVIAFTSDIVPREVYKANTHGNSLNGFVRSTLTRYGTKDYSKYANLHERRDHCYFRGHYNPTGHPQQYDLNRTYWTELTFRFIAVMIFEKKKNILNKSTESAFSPHQKQKPCSPSACVPVPPSRCQEAVWARFEGPPLQSSIFESRKFDSGGIE</sequence>
<evidence type="ECO:0000256" key="2">
    <source>
        <dbReference type="ARBA" id="ARBA00009671"/>
    </source>
</evidence>
<dbReference type="Pfam" id="PF16178">
    <property type="entry name" value="Anoct_dimer"/>
    <property type="match status" value="2"/>
</dbReference>
<evidence type="ECO:0000313" key="12">
    <source>
        <dbReference type="Proteomes" id="UP000625711"/>
    </source>
</evidence>
<feature type="domain" description="Anoctamin dimerisation" evidence="10">
    <location>
        <begin position="92"/>
        <end position="187"/>
    </location>
</feature>
<keyword evidence="6 8" id="KW-0472">Membrane</keyword>
<dbReference type="Pfam" id="PF04547">
    <property type="entry name" value="Anoctamin"/>
    <property type="match status" value="1"/>
</dbReference>
<accession>A0A834M0X4</accession>
<feature type="transmembrane region" description="Helical" evidence="8">
    <location>
        <begin position="497"/>
        <end position="521"/>
    </location>
</feature>
<feature type="transmembrane region" description="Helical" evidence="8">
    <location>
        <begin position="280"/>
        <end position="300"/>
    </location>
</feature>
<evidence type="ECO:0000259" key="10">
    <source>
        <dbReference type="Pfam" id="PF16178"/>
    </source>
</evidence>
<comment type="subcellular location">
    <subcellularLocation>
        <location evidence="1">Cell membrane</location>
        <topology evidence="1">Multi-pass membrane protein</topology>
    </subcellularLocation>
    <subcellularLocation>
        <location evidence="8">Membrane</location>
        <topology evidence="8">Multi-pass membrane protein</topology>
    </subcellularLocation>
</comment>
<comment type="similarity">
    <text evidence="2 8">Belongs to the anoctamin family.</text>
</comment>
<keyword evidence="12" id="KW-1185">Reference proteome</keyword>
<keyword evidence="3" id="KW-1003">Cell membrane</keyword>
<dbReference type="GO" id="GO:0046983">
    <property type="term" value="F:protein dimerization activity"/>
    <property type="evidence" value="ECO:0007669"/>
    <property type="project" value="InterPro"/>
</dbReference>
<protein>
    <recommendedName>
        <fullName evidence="8">Anoctamin</fullName>
    </recommendedName>
</protein>
<dbReference type="GO" id="GO:0005886">
    <property type="term" value="C:plasma membrane"/>
    <property type="evidence" value="ECO:0007669"/>
    <property type="project" value="UniProtKB-SubCell"/>
</dbReference>
<dbReference type="InterPro" id="IPR049452">
    <property type="entry name" value="Anoctamin_TM"/>
</dbReference>
<dbReference type="AlphaFoldDB" id="A0A834M0X4"/>